<name>A0A1W1WSY5_9BACT</name>
<dbReference type="InterPro" id="IPR036584">
    <property type="entry name" value="FliS_sf"/>
</dbReference>
<keyword evidence="6" id="KW-0282">Flagellum</keyword>
<keyword evidence="4" id="KW-1005">Bacterial flagellum biogenesis</keyword>
<organism evidence="6 7">
    <name type="scientific">Nitratiruptor tergarcus DSM 16512</name>
    <dbReference type="NCBI Taxonomy" id="1069081"/>
    <lineage>
        <taxon>Bacteria</taxon>
        <taxon>Pseudomonadati</taxon>
        <taxon>Campylobacterota</taxon>
        <taxon>Epsilonproteobacteria</taxon>
        <taxon>Nautiliales</taxon>
        <taxon>Nitratiruptoraceae</taxon>
        <taxon>Nitratiruptor</taxon>
    </lineage>
</organism>
<dbReference type="OrthoDB" id="5343669at2"/>
<dbReference type="GO" id="GO:0071973">
    <property type="term" value="P:bacterial-type flagellum-dependent cell motility"/>
    <property type="evidence" value="ECO:0007669"/>
    <property type="project" value="TreeGrafter"/>
</dbReference>
<evidence type="ECO:0000256" key="5">
    <source>
        <dbReference type="ARBA" id="ARBA00023186"/>
    </source>
</evidence>
<dbReference type="AlphaFoldDB" id="A0A1W1WSY5"/>
<dbReference type="EMBL" id="FWWZ01000001">
    <property type="protein sequence ID" value="SMC09312.1"/>
    <property type="molecule type" value="Genomic_DNA"/>
</dbReference>
<dbReference type="Pfam" id="PF02561">
    <property type="entry name" value="FliS"/>
    <property type="match status" value="1"/>
</dbReference>
<dbReference type="SUPFAM" id="SSF101116">
    <property type="entry name" value="Flagellar export chaperone FliS"/>
    <property type="match status" value="1"/>
</dbReference>
<keyword evidence="5" id="KW-0143">Chaperone</keyword>
<dbReference type="NCBIfam" id="TIGR00208">
    <property type="entry name" value="fliS"/>
    <property type="match status" value="1"/>
</dbReference>
<comment type="subcellular location">
    <subcellularLocation>
        <location evidence="1">Cytoplasm</location>
        <location evidence="1">Cytosol</location>
    </subcellularLocation>
</comment>
<comment type="similarity">
    <text evidence="2">Belongs to the FliS family.</text>
</comment>
<evidence type="ECO:0000256" key="4">
    <source>
        <dbReference type="ARBA" id="ARBA00022795"/>
    </source>
</evidence>
<dbReference type="CDD" id="cd16098">
    <property type="entry name" value="FliS"/>
    <property type="match status" value="1"/>
</dbReference>
<dbReference type="GO" id="GO:0044780">
    <property type="term" value="P:bacterial-type flagellum assembly"/>
    <property type="evidence" value="ECO:0007669"/>
    <property type="project" value="InterPro"/>
</dbReference>
<dbReference type="RefSeq" id="WP_084275547.1">
    <property type="nucleotide sequence ID" value="NZ_AP026671.1"/>
</dbReference>
<evidence type="ECO:0000313" key="6">
    <source>
        <dbReference type="EMBL" id="SMC09312.1"/>
    </source>
</evidence>
<dbReference type="GO" id="GO:0005829">
    <property type="term" value="C:cytosol"/>
    <property type="evidence" value="ECO:0007669"/>
    <property type="project" value="UniProtKB-SubCell"/>
</dbReference>
<gene>
    <name evidence="6" type="ORF">SAMN05660197_1118</name>
</gene>
<keyword evidence="3" id="KW-0963">Cytoplasm</keyword>
<dbReference type="Proteomes" id="UP000192602">
    <property type="component" value="Unassembled WGS sequence"/>
</dbReference>
<keyword evidence="6" id="KW-0966">Cell projection</keyword>
<dbReference type="PIRSF" id="PIRSF039090">
    <property type="entry name" value="Flis"/>
    <property type="match status" value="1"/>
</dbReference>
<dbReference type="Gene3D" id="1.20.120.340">
    <property type="entry name" value="Flagellar protein FliS"/>
    <property type="match status" value="1"/>
</dbReference>
<evidence type="ECO:0000256" key="3">
    <source>
        <dbReference type="ARBA" id="ARBA00022490"/>
    </source>
</evidence>
<accession>A0A1W1WSY5</accession>
<protein>
    <submittedName>
        <fullName evidence="6">Flagellar protein FliS</fullName>
    </submittedName>
</protein>
<sequence>MNPLDAYMKNSVQTASPLEQVILLYDKAIVCLRAAKEDIKNGDIKSKISNITKVGDIIRALDSSLDFKNGGEIATNLHMLYDFINRSLFEVHAKNDLQLIDDLIEVLSRLKEGWEGIQSKV</sequence>
<evidence type="ECO:0000256" key="2">
    <source>
        <dbReference type="ARBA" id="ARBA00008787"/>
    </source>
</evidence>
<dbReference type="STRING" id="1069081.SAMN05660197_1118"/>
<evidence type="ECO:0000256" key="1">
    <source>
        <dbReference type="ARBA" id="ARBA00004514"/>
    </source>
</evidence>
<dbReference type="PANTHER" id="PTHR34773">
    <property type="entry name" value="FLAGELLAR SECRETION CHAPERONE FLIS"/>
    <property type="match status" value="1"/>
</dbReference>
<keyword evidence="6" id="KW-0969">Cilium</keyword>
<proteinExistence type="inferred from homology"/>
<evidence type="ECO:0000313" key="7">
    <source>
        <dbReference type="Proteomes" id="UP000192602"/>
    </source>
</evidence>
<dbReference type="PANTHER" id="PTHR34773:SF1">
    <property type="entry name" value="FLAGELLAR SECRETION CHAPERONE FLIS"/>
    <property type="match status" value="1"/>
</dbReference>
<reference evidence="7" key="1">
    <citation type="submission" date="2017-04" db="EMBL/GenBank/DDBJ databases">
        <authorList>
            <person name="Varghese N."/>
            <person name="Submissions S."/>
        </authorList>
    </citation>
    <scope>NUCLEOTIDE SEQUENCE [LARGE SCALE GENOMIC DNA]</scope>
    <source>
        <strain evidence="7">DSM 16512</strain>
    </source>
</reference>
<keyword evidence="7" id="KW-1185">Reference proteome</keyword>
<dbReference type="InterPro" id="IPR003713">
    <property type="entry name" value="FliS"/>
</dbReference>